<dbReference type="Pfam" id="PF06821">
    <property type="entry name" value="Ser_hydrolase"/>
    <property type="match status" value="1"/>
</dbReference>
<gene>
    <name evidence="1" type="ORF">RSA3_04865</name>
</gene>
<evidence type="ECO:0000313" key="1">
    <source>
        <dbReference type="EMBL" id="KTS13349.1"/>
    </source>
</evidence>
<name>A0A147FA00_MICTE</name>
<dbReference type="PATRIC" id="fig|2033.7.peg.1556"/>
<dbReference type="EMBL" id="LDRV01000027">
    <property type="protein sequence ID" value="KTS13349.1"/>
    <property type="molecule type" value="Genomic_DNA"/>
</dbReference>
<protein>
    <submittedName>
        <fullName evidence="1">Alpha/beta hydrolase</fullName>
    </submittedName>
</protein>
<dbReference type="Proteomes" id="UP000072189">
    <property type="component" value="Unassembled WGS sequence"/>
</dbReference>
<accession>A0A147FA00</accession>
<dbReference type="GO" id="GO:0016787">
    <property type="term" value="F:hydrolase activity"/>
    <property type="evidence" value="ECO:0007669"/>
    <property type="project" value="UniProtKB-KW"/>
</dbReference>
<organism evidence="1 2">
    <name type="scientific">Microbacterium testaceum</name>
    <name type="common">Aureobacterium testaceum</name>
    <name type="synonym">Brevibacterium testaceum</name>
    <dbReference type="NCBI Taxonomy" id="2033"/>
    <lineage>
        <taxon>Bacteria</taxon>
        <taxon>Bacillati</taxon>
        <taxon>Actinomycetota</taxon>
        <taxon>Actinomycetes</taxon>
        <taxon>Micrococcales</taxon>
        <taxon>Microbacteriaceae</taxon>
        <taxon>Microbacterium</taxon>
    </lineage>
</organism>
<evidence type="ECO:0000313" key="2">
    <source>
        <dbReference type="Proteomes" id="UP000072189"/>
    </source>
</evidence>
<sequence>MVAYVIVPGIGGSGEEHWQTLWERRWGHDAARVVPRSWDEPDLDDWVDAVDRRVTDLARRGDEVVVVAHSLGCWAAVEWDARVDREGWLARDERARRAPVAGMLLVAPPDPAGEAFPRAAAPSFSGLAVRPLTCRSTVVASSDDPYCAVEVARGFASGWGSAFRNAGHLGHLNAASGLGEWDWGRAVLDDLMGE</sequence>
<dbReference type="Gene3D" id="3.40.50.1820">
    <property type="entry name" value="alpha/beta hydrolase"/>
    <property type="match status" value="1"/>
</dbReference>
<dbReference type="InterPro" id="IPR010662">
    <property type="entry name" value="RBBP9/YdeN"/>
</dbReference>
<keyword evidence="1" id="KW-0378">Hydrolase</keyword>
<proteinExistence type="predicted"/>
<comment type="caution">
    <text evidence="1">The sequence shown here is derived from an EMBL/GenBank/DDBJ whole genome shotgun (WGS) entry which is preliminary data.</text>
</comment>
<dbReference type="RefSeq" id="WP_058613517.1">
    <property type="nucleotide sequence ID" value="NZ_LDRV01000027.1"/>
</dbReference>
<dbReference type="InterPro" id="IPR029058">
    <property type="entry name" value="AB_hydrolase_fold"/>
</dbReference>
<reference evidence="1 2" key="1">
    <citation type="journal article" date="2016" name="Front. Microbiol.">
        <title>Genomic Resource of Rice Seed Associated Bacteria.</title>
        <authorList>
            <person name="Midha S."/>
            <person name="Bansal K."/>
            <person name="Sharma S."/>
            <person name="Kumar N."/>
            <person name="Patil P.P."/>
            <person name="Chaudhry V."/>
            <person name="Patil P.B."/>
        </authorList>
    </citation>
    <scope>NUCLEOTIDE SEQUENCE [LARGE SCALE GENOMIC DNA]</scope>
    <source>
        <strain evidence="1 2">RSA3</strain>
    </source>
</reference>
<dbReference type="AlphaFoldDB" id="A0A147FA00"/>
<dbReference type="SUPFAM" id="SSF53474">
    <property type="entry name" value="alpha/beta-Hydrolases"/>
    <property type="match status" value="1"/>
</dbReference>